<evidence type="ECO:0000313" key="3">
    <source>
        <dbReference type="Proteomes" id="UP000054549"/>
    </source>
</evidence>
<organism evidence="2 3">
    <name type="scientific">Amanita muscaria (strain Koide BX008)</name>
    <dbReference type="NCBI Taxonomy" id="946122"/>
    <lineage>
        <taxon>Eukaryota</taxon>
        <taxon>Fungi</taxon>
        <taxon>Dikarya</taxon>
        <taxon>Basidiomycota</taxon>
        <taxon>Agaricomycotina</taxon>
        <taxon>Agaricomycetes</taxon>
        <taxon>Agaricomycetidae</taxon>
        <taxon>Agaricales</taxon>
        <taxon>Pluteineae</taxon>
        <taxon>Amanitaceae</taxon>
        <taxon>Amanita</taxon>
    </lineage>
</organism>
<dbReference type="InParanoid" id="A0A0C2W0W6"/>
<dbReference type="HOGENOM" id="CLU_1906223_0_0_1"/>
<keyword evidence="3" id="KW-1185">Reference proteome</keyword>
<protein>
    <submittedName>
        <fullName evidence="2">Uncharacterized protein</fullName>
    </submittedName>
</protein>
<proteinExistence type="predicted"/>
<evidence type="ECO:0000313" key="2">
    <source>
        <dbReference type="EMBL" id="KIL54757.1"/>
    </source>
</evidence>
<feature type="region of interest" description="Disordered" evidence="1">
    <location>
        <begin position="1"/>
        <end position="42"/>
    </location>
</feature>
<reference evidence="2 3" key="1">
    <citation type="submission" date="2014-04" db="EMBL/GenBank/DDBJ databases">
        <title>Evolutionary Origins and Diversification of the Mycorrhizal Mutualists.</title>
        <authorList>
            <consortium name="DOE Joint Genome Institute"/>
            <consortium name="Mycorrhizal Genomics Consortium"/>
            <person name="Kohler A."/>
            <person name="Kuo A."/>
            <person name="Nagy L.G."/>
            <person name="Floudas D."/>
            <person name="Copeland A."/>
            <person name="Barry K.W."/>
            <person name="Cichocki N."/>
            <person name="Veneault-Fourrey C."/>
            <person name="LaButti K."/>
            <person name="Lindquist E.A."/>
            <person name="Lipzen A."/>
            <person name="Lundell T."/>
            <person name="Morin E."/>
            <person name="Murat C."/>
            <person name="Riley R."/>
            <person name="Ohm R."/>
            <person name="Sun H."/>
            <person name="Tunlid A."/>
            <person name="Henrissat B."/>
            <person name="Grigoriev I.V."/>
            <person name="Hibbett D.S."/>
            <person name="Martin F."/>
        </authorList>
    </citation>
    <scope>NUCLEOTIDE SEQUENCE [LARGE SCALE GENOMIC DNA]</scope>
    <source>
        <strain evidence="2 3">Koide BX008</strain>
    </source>
</reference>
<accession>A0A0C2W0W6</accession>
<dbReference type="EMBL" id="KN818639">
    <property type="protein sequence ID" value="KIL54757.1"/>
    <property type="molecule type" value="Genomic_DNA"/>
</dbReference>
<dbReference type="AlphaFoldDB" id="A0A0C2W0W6"/>
<evidence type="ECO:0000256" key="1">
    <source>
        <dbReference type="SAM" id="MobiDB-lite"/>
    </source>
</evidence>
<sequence length="133" mass="14748">MNLSVDHMANAVDNRKGTDEPLPSSSKALDHQEYPNIPYQDHLDPWIPTPNAATMFQGAHGFYISGQPRFVNNFTVNEQSNPGGSRGFGNIAQFVSFEALHDSSVQDFDRDVDQGIHYLVTRTAEHLENGDSS</sequence>
<name>A0A0C2W0W6_AMAMK</name>
<gene>
    <name evidence="2" type="ORF">M378DRAFT_18573</name>
</gene>
<dbReference type="Proteomes" id="UP000054549">
    <property type="component" value="Unassembled WGS sequence"/>
</dbReference>